<keyword evidence="4" id="KW-1185">Reference proteome</keyword>
<accession>A0ABT1P6B2</accession>
<dbReference type="EMBL" id="JANFNH010000001">
    <property type="protein sequence ID" value="MCQ4040895.1"/>
    <property type="molecule type" value="Genomic_DNA"/>
</dbReference>
<dbReference type="PANTHER" id="PTHR43252">
    <property type="entry name" value="TRANSCRIPTIONAL REGULATOR YQJI"/>
    <property type="match status" value="1"/>
</dbReference>
<feature type="domain" description="Transcription regulator PadR N-terminal" evidence="2">
    <location>
        <begin position="15"/>
        <end position="90"/>
    </location>
</feature>
<dbReference type="PANTHER" id="PTHR43252:SF6">
    <property type="entry name" value="NEGATIVE TRANSCRIPTION REGULATOR PADR"/>
    <property type="match status" value="1"/>
</dbReference>
<keyword evidence="1" id="KW-0175">Coiled coil</keyword>
<organism evidence="3 4">
    <name type="scientific">Streptantibioticus rubrisoli</name>
    <dbReference type="NCBI Taxonomy" id="1387313"/>
    <lineage>
        <taxon>Bacteria</taxon>
        <taxon>Bacillati</taxon>
        <taxon>Actinomycetota</taxon>
        <taxon>Actinomycetes</taxon>
        <taxon>Kitasatosporales</taxon>
        <taxon>Streptomycetaceae</taxon>
        <taxon>Streptantibioticus</taxon>
    </lineage>
</organism>
<comment type="caution">
    <text evidence="3">The sequence shown here is derived from an EMBL/GenBank/DDBJ whole genome shotgun (WGS) entry which is preliminary data.</text>
</comment>
<reference evidence="3 4" key="1">
    <citation type="submission" date="2022-06" db="EMBL/GenBank/DDBJ databases">
        <title>Draft genome sequence of type strain Streptomyces rubrisoli DSM 42083.</title>
        <authorList>
            <person name="Duangmal K."/>
            <person name="Klaysubun C."/>
        </authorList>
    </citation>
    <scope>NUCLEOTIDE SEQUENCE [LARGE SCALE GENOMIC DNA]</scope>
    <source>
        <strain evidence="3 4">DSM 42083</strain>
    </source>
</reference>
<dbReference type="Pfam" id="PF03551">
    <property type="entry name" value="PadR"/>
    <property type="match status" value="1"/>
</dbReference>
<dbReference type="Proteomes" id="UP001206206">
    <property type="component" value="Unassembled WGS sequence"/>
</dbReference>
<evidence type="ECO:0000259" key="2">
    <source>
        <dbReference type="Pfam" id="PF03551"/>
    </source>
</evidence>
<dbReference type="Gene3D" id="1.10.10.10">
    <property type="entry name" value="Winged helix-like DNA-binding domain superfamily/Winged helix DNA-binding domain"/>
    <property type="match status" value="1"/>
</dbReference>
<feature type="coiled-coil region" evidence="1">
    <location>
        <begin position="123"/>
        <end position="150"/>
    </location>
</feature>
<evidence type="ECO:0000256" key="1">
    <source>
        <dbReference type="SAM" id="Coils"/>
    </source>
</evidence>
<protein>
    <submittedName>
        <fullName evidence="3">PadR family transcriptional regulator</fullName>
    </submittedName>
</protein>
<gene>
    <name evidence="3" type="ORF">NON19_02345</name>
</gene>
<dbReference type="InterPro" id="IPR036388">
    <property type="entry name" value="WH-like_DNA-bd_sf"/>
</dbReference>
<dbReference type="InterPro" id="IPR005149">
    <property type="entry name" value="Tscrpt_reg_PadR_N"/>
</dbReference>
<evidence type="ECO:0000313" key="4">
    <source>
        <dbReference type="Proteomes" id="UP001206206"/>
    </source>
</evidence>
<dbReference type="InterPro" id="IPR036390">
    <property type="entry name" value="WH_DNA-bd_sf"/>
</dbReference>
<sequence>MAKKRKVGNLLALAVLSYLRQKPMHPYELSRTLRDNGDARSIKFTHGSLYMVVQQLAKAGFVTDVDTHREGQRPERTVYALTDSGREELHDWLRELVEEPEHEYPRFVAALSLIGALPPSEVLELLRRRLDRLAEQRAEIRTLIDDATGKGVPGLFLIEEEYRLALLETESSFAERFIAQITDPRTDWAGGWAEFHGEPAPNGEEKAP</sequence>
<proteinExistence type="predicted"/>
<name>A0ABT1P6B2_9ACTN</name>
<dbReference type="SUPFAM" id="SSF46785">
    <property type="entry name" value="Winged helix' DNA-binding domain"/>
    <property type="match status" value="1"/>
</dbReference>
<dbReference type="RefSeq" id="WP_255924828.1">
    <property type="nucleotide sequence ID" value="NZ_JANFNH010000001.1"/>
</dbReference>
<evidence type="ECO:0000313" key="3">
    <source>
        <dbReference type="EMBL" id="MCQ4040895.1"/>
    </source>
</evidence>